<dbReference type="InterPro" id="IPR000890">
    <property type="entry name" value="Aliphatic_acid_kin_short-chain"/>
</dbReference>
<keyword evidence="6" id="KW-0460">Magnesium</keyword>
<dbReference type="Pfam" id="PF00871">
    <property type="entry name" value="Acetate_kinase"/>
    <property type="match status" value="1"/>
</dbReference>
<dbReference type="PROSITE" id="PS01075">
    <property type="entry name" value="ACETATE_KINASE_1"/>
    <property type="match status" value="1"/>
</dbReference>
<dbReference type="PROSITE" id="PS01076">
    <property type="entry name" value="ACETATE_KINASE_2"/>
    <property type="match status" value="1"/>
</dbReference>
<feature type="binding site" evidence="6">
    <location>
        <position position="16"/>
    </location>
    <ligand>
        <name>Mg(2+)</name>
        <dbReference type="ChEBI" id="CHEBI:18420"/>
    </ligand>
</feature>
<accession>A0A3D3R8R0</accession>
<comment type="catalytic activity">
    <reaction evidence="6">
        <text>acetate + ATP = acetyl phosphate + ADP</text>
        <dbReference type="Rhea" id="RHEA:11352"/>
        <dbReference type="ChEBI" id="CHEBI:22191"/>
        <dbReference type="ChEBI" id="CHEBI:30089"/>
        <dbReference type="ChEBI" id="CHEBI:30616"/>
        <dbReference type="ChEBI" id="CHEBI:456216"/>
        <dbReference type="EC" id="2.7.2.1"/>
    </reaction>
</comment>
<evidence type="ECO:0000256" key="2">
    <source>
        <dbReference type="ARBA" id="ARBA00022679"/>
    </source>
</evidence>
<dbReference type="GO" id="GO:0000287">
    <property type="term" value="F:magnesium ion binding"/>
    <property type="evidence" value="ECO:0007669"/>
    <property type="project" value="UniProtKB-UniRule"/>
</dbReference>
<evidence type="ECO:0000256" key="6">
    <source>
        <dbReference type="HAMAP-Rule" id="MF_00020"/>
    </source>
</evidence>
<comment type="subcellular location">
    <subcellularLocation>
        <location evidence="6">Cytoplasm</location>
    </subcellularLocation>
</comment>
<feature type="binding site" evidence="6">
    <location>
        <position position="96"/>
    </location>
    <ligand>
        <name>substrate</name>
    </ligand>
</feature>
<comment type="subunit">
    <text evidence="6">Homodimer.</text>
</comment>
<dbReference type="GO" id="GO:0005524">
    <property type="term" value="F:ATP binding"/>
    <property type="evidence" value="ECO:0007669"/>
    <property type="project" value="UniProtKB-KW"/>
</dbReference>
<comment type="pathway">
    <text evidence="6">Metabolic intermediate biosynthesis; acetyl-CoA biosynthesis; acetyl-CoA from acetate: step 1/2.</text>
</comment>
<dbReference type="GO" id="GO:0008776">
    <property type="term" value="F:acetate kinase activity"/>
    <property type="evidence" value="ECO:0007669"/>
    <property type="project" value="UniProtKB-UniRule"/>
</dbReference>
<evidence type="ECO:0000256" key="7">
    <source>
        <dbReference type="RuleBase" id="RU003835"/>
    </source>
</evidence>
<keyword evidence="6" id="KW-0479">Metal-binding</keyword>
<evidence type="ECO:0000256" key="5">
    <source>
        <dbReference type="ARBA" id="ARBA00022840"/>
    </source>
</evidence>
<keyword evidence="6" id="KW-0963">Cytoplasm</keyword>
<evidence type="ECO:0000256" key="3">
    <source>
        <dbReference type="ARBA" id="ARBA00022741"/>
    </source>
</evidence>
<dbReference type="PANTHER" id="PTHR21060:SF15">
    <property type="entry name" value="ACETATE KINASE-RELATED"/>
    <property type="match status" value="1"/>
</dbReference>
<name>A0A3D3R8R0_9PLAN</name>
<dbReference type="PANTHER" id="PTHR21060">
    <property type="entry name" value="ACETATE KINASE"/>
    <property type="match status" value="1"/>
</dbReference>
<feature type="binding site" evidence="6">
    <location>
        <position position="390"/>
    </location>
    <ligand>
        <name>Mg(2+)</name>
        <dbReference type="ChEBI" id="CHEBI:18420"/>
    </ligand>
</feature>
<feature type="site" description="Transition state stabilizer" evidence="6">
    <location>
        <position position="247"/>
    </location>
</feature>
<proteinExistence type="inferred from homology"/>
<dbReference type="GO" id="GO:0006085">
    <property type="term" value="P:acetyl-CoA biosynthetic process"/>
    <property type="evidence" value="ECO:0007669"/>
    <property type="project" value="UniProtKB-UniRule"/>
</dbReference>
<dbReference type="EMBL" id="DQAY01000094">
    <property type="protein sequence ID" value="HCO24472.1"/>
    <property type="molecule type" value="Genomic_DNA"/>
</dbReference>
<dbReference type="InterPro" id="IPR023865">
    <property type="entry name" value="Aliphatic_acid_kinase_CS"/>
</dbReference>
<feature type="binding site" evidence="6">
    <location>
        <begin position="214"/>
        <end position="218"/>
    </location>
    <ligand>
        <name>ATP</name>
        <dbReference type="ChEBI" id="CHEBI:30616"/>
    </ligand>
</feature>
<feature type="binding site" evidence="6">
    <location>
        <begin position="289"/>
        <end position="291"/>
    </location>
    <ligand>
        <name>ATP</name>
        <dbReference type="ChEBI" id="CHEBI:30616"/>
    </ligand>
</feature>
<evidence type="ECO:0000256" key="4">
    <source>
        <dbReference type="ARBA" id="ARBA00022777"/>
    </source>
</evidence>
<dbReference type="EC" id="2.7.2.1" evidence="6"/>
<dbReference type="PIRSF" id="PIRSF000722">
    <property type="entry name" value="Acetate_prop_kin"/>
    <property type="match status" value="1"/>
</dbReference>
<feature type="active site" description="Proton donor/acceptor" evidence="6">
    <location>
        <position position="153"/>
    </location>
</feature>
<keyword evidence="3 6" id="KW-0547">Nucleotide-binding</keyword>
<keyword evidence="2 6" id="KW-0808">Transferase</keyword>
<dbReference type="NCBIfam" id="TIGR00016">
    <property type="entry name" value="ackA"/>
    <property type="match status" value="1"/>
</dbReference>
<evidence type="ECO:0000256" key="1">
    <source>
        <dbReference type="ARBA" id="ARBA00008748"/>
    </source>
</evidence>
<dbReference type="Proteomes" id="UP000263642">
    <property type="component" value="Unassembled WGS sequence"/>
</dbReference>
<dbReference type="GO" id="GO:0006083">
    <property type="term" value="P:acetate metabolic process"/>
    <property type="evidence" value="ECO:0007669"/>
    <property type="project" value="TreeGrafter"/>
</dbReference>
<dbReference type="InterPro" id="IPR043129">
    <property type="entry name" value="ATPase_NBD"/>
</dbReference>
<feature type="binding site" evidence="6">
    <location>
        <position position="23"/>
    </location>
    <ligand>
        <name>ATP</name>
        <dbReference type="ChEBI" id="CHEBI:30616"/>
    </ligand>
</feature>
<dbReference type="GO" id="GO:0005737">
    <property type="term" value="C:cytoplasm"/>
    <property type="evidence" value="ECO:0007669"/>
    <property type="project" value="UniProtKB-SubCell"/>
</dbReference>
<reference evidence="8 9" key="1">
    <citation type="journal article" date="2018" name="Nat. Biotechnol.">
        <title>A standardized bacterial taxonomy based on genome phylogeny substantially revises the tree of life.</title>
        <authorList>
            <person name="Parks D.H."/>
            <person name="Chuvochina M."/>
            <person name="Waite D.W."/>
            <person name="Rinke C."/>
            <person name="Skarshewski A."/>
            <person name="Chaumeil P.A."/>
            <person name="Hugenholtz P."/>
        </authorList>
    </citation>
    <scope>NUCLEOTIDE SEQUENCE [LARGE SCALE GENOMIC DNA]</scope>
    <source>
        <strain evidence="8">UBA9375</strain>
    </source>
</reference>
<keyword evidence="4 6" id="KW-0418">Kinase</keyword>
<dbReference type="Gene3D" id="3.30.420.40">
    <property type="match status" value="2"/>
</dbReference>
<dbReference type="HAMAP" id="MF_00020">
    <property type="entry name" value="Acetate_kinase"/>
    <property type="match status" value="1"/>
</dbReference>
<comment type="cofactor">
    <cofactor evidence="6">
        <name>Mg(2+)</name>
        <dbReference type="ChEBI" id="CHEBI:18420"/>
    </cofactor>
    <cofactor evidence="6">
        <name>Mn(2+)</name>
        <dbReference type="ChEBI" id="CHEBI:29035"/>
    </cofactor>
    <text evidence="6">Mg(2+). Can also accept Mn(2+).</text>
</comment>
<dbReference type="AlphaFoldDB" id="A0A3D3R8R0"/>
<feature type="binding site" evidence="6">
    <location>
        <begin position="337"/>
        <end position="341"/>
    </location>
    <ligand>
        <name>ATP</name>
        <dbReference type="ChEBI" id="CHEBI:30616"/>
    </ligand>
</feature>
<dbReference type="CDD" id="cd24010">
    <property type="entry name" value="ASKHA_NBD_AcK_PK"/>
    <property type="match status" value="1"/>
</dbReference>
<comment type="similarity">
    <text evidence="1 6 7">Belongs to the acetokinase family.</text>
</comment>
<keyword evidence="5 6" id="KW-0067">ATP-binding</keyword>
<sequence length="405" mass="44181">MAAKGALISMSILVLNAGSSTLKFALFDEMACDEHAGGAVDWQGASETARLTFRSPSKTCEASDANVVNYEDAVRWILQSLRHNGFNDPIRMVGHRLVHGGIEFRQPTIVDARVYQLLESVSGLAPLHNPHALITINATRCVLPDAVQAASFDTAFFAELPARTFIYPVPYEWYEQYGIRRFGFHGISHAYCTTRAAELLNRQNDPSLCLVICHLGNGCSATAVRGGHPVATTMGFTPLEGLMMGTRSGSIDPGIMLHLLREQGFVADQLADALNHRSGLLGVSNVSSDFREVQQAADSGNDRAQLAIEMFADRIRSTIGSLAVTLGGVDALVFTAGIGEHSYQLRRLVLNGLECLGLQLDEDKNQHCRADCEIASNQSSGRILVIHTREEQMIARETHQLLINH</sequence>
<dbReference type="PRINTS" id="PR00471">
    <property type="entry name" value="ACETATEKNASE"/>
</dbReference>
<dbReference type="UniPathway" id="UPA00340">
    <property type="reaction ID" value="UER00458"/>
</dbReference>
<protein>
    <recommendedName>
        <fullName evidence="6">Acetate kinase</fullName>
        <ecNumber evidence="6">2.7.2.1</ecNumber>
    </recommendedName>
    <alternativeName>
        <fullName evidence="6">Acetokinase</fullName>
    </alternativeName>
</protein>
<dbReference type="InterPro" id="IPR004372">
    <property type="entry name" value="Ac/propionate_kinase"/>
</dbReference>
<dbReference type="SUPFAM" id="SSF53067">
    <property type="entry name" value="Actin-like ATPase domain"/>
    <property type="match status" value="2"/>
</dbReference>
<evidence type="ECO:0000313" key="8">
    <source>
        <dbReference type="EMBL" id="HCO24472.1"/>
    </source>
</evidence>
<comment type="caution">
    <text evidence="8">The sequence shown here is derived from an EMBL/GenBank/DDBJ whole genome shotgun (WGS) entry which is preliminary data.</text>
</comment>
<comment type="function">
    <text evidence="6">Catalyzes the formation of acetyl phosphate from acetate and ATP. Can also catalyze the reverse reaction.</text>
</comment>
<organism evidence="8 9">
    <name type="scientific">Gimesia maris</name>
    <dbReference type="NCBI Taxonomy" id="122"/>
    <lineage>
        <taxon>Bacteria</taxon>
        <taxon>Pseudomonadati</taxon>
        <taxon>Planctomycetota</taxon>
        <taxon>Planctomycetia</taxon>
        <taxon>Planctomycetales</taxon>
        <taxon>Planctomycetaceae</taxon>
        <taxon>Gimesia</taxon>
    </lineage>
</organism>
<gene>
    <name evidence="6" type="primary">ackA</name>
    <name evidence="8" type="ORF">DIT97_16090</name>
</gene>
<feature type="site" description="Transition state stabilizer" evidence="6">
    <location>
        <position position="185"/>
    </location>
</feature>
<evidence type="ECO:0000313" key="9">
    <source>
        <dbReference type="Proteomes" id="UP000263642"/>
    </source>
</evidence>